<keyword evidence="3" id="KW-1185">Reference proteome</keyword>
<sequence length="89" mass="10022">MASESHDSHEDSADPEKDSEQSQAPPPKFEIVKFYDPKGELTLHRLSSATAFTCGRCNKDKKAKLVATYQNQWNDLRCNGCYGKLLSKE</sequence>
<dbReference type="EMBL" id="QGML01001499">
    <property type="protein sequence ID" value="TVY88912.1"/>
    <property type="molecule type" value="Genomic_DNA"/>
</dbReference>
<feature type="region of interest" description="Disordered" evidence="1">
    <location>
        <begin position="1"/>
        <end position="28"/>
    </location>
</feature>
<evidence type="ECO:0000256" key="1">
    <source>
        <dbReference type="SAM" id="MobiDB-lite"/>
    </source>
</evidence>
<protein>
    <submittedName>
        <fullName evidence="2">Uncharacterized protein</fullName>
    </submittedName>
</protein>
<feature type="compositionally biased region" description="Basic and acidic residues" evidence="1">
    <location>
        <begin position="1"/>
        <end position="20"/>
    </location>
</feature>
<evidence type="ECO:0000313" key="2">
    <source>
        <dbReference type="EMBL" id="TVY88912.1"/>
    </source>
</evidence>
<reference evidence="2 3" key="1">
    <citation type="submission" date="2018-05" db="EMBL/GenBank/DDBJ databases">
        <title>Genome sequencing and assembly of the regulated plant pathogen Lachnellula willkommii and related sister species for the development of diagnostic species identification markers.</title>
        <authorList>
            <person name="Giroux E."/>
            <person name="Bilodeau G."/>
        </authorList>
    </citation>
    <scope>NUCLEOTIDE SEQUENCE [LARGE SCALE GENOMIC DNA]</scope>
    <source>
        <strain evidence="2 3">CBS 172.35</strain>
    </source>
</reference>
<accession>A0A559M7J1</accession>
<gene>
    <name evidence="2" type="ORF">LAWI1_G007248</name>
</gene>
<evidence type="ECO:0000313" key="3">
    <source>
        <dbReference type="Proteomes" id="UP000315522"/>
    </source>
</evidence>
<dbReference type="AlphaFoldDB" id="A0A559M7J1"/>
<proteinExistence type="predicted"/>
<name>A0A559M7J1_9HELO</name>
<dbReference type="Proteomes" id="UP000315522">
    <property type="component" value="Unassembled WGS sequence"/>
</dbReference>
<organism evidence="2 3">
    <name type="scientific">Lachnellula willkommii</name>
    <dbReference type="NCBI Taxonomy" id="215461"/>
    <lineage>
        <taxon>Eukaryota</taxon>
        <taxon>Fungi</taxon>
        <taxon>Dikarya</taxon>
        <taxon>Ascomycota</taxon>
        <taxon>Pezizomycotina</taxon>
        <taxon>Leotiomycetes</taxon>
        <taxon>Helotiales</taxon>
        <taxon>Lachnaceae</taxon>
        <taxon>Lachnellula</taxon>
    </lineage>
</organism>
<comment type="caution">
    <text evidence="2">The sequence shown here is derived from an EMBL/GenBank/DDBJ whole genome shotgun (WGS) entry which is preliminary data.</text>
</comment>